<keyword evidence="4" id="KW-0560">Oxidoreductase</keyword>
<evidence type="ECO:0000259" key="8">
    <source>
        <dbReference type="PROSITE" id="PS51085"/>
    </source>
</evidence>
<accession>A0A158DJC6</accession>
<dbReference type="InterPro" id="IPR036010">
    <property type="entry name" value="2Fe-2S_ferredoxin-like_sf"/>
</dbReference>
<evidence type="ECO:0000256" key="3">
    <source>
        <dbReference type="ARBA" id="ARBA00022723"/>
    </source>
</evidence>
<dbReference type="Gene3D" id="2.40.30.10">
    <property type="entry name" value="Translation factors"/>
    <property type="match status" value="1"/>
</dbReference>
<dbReference type="PROSITE" id="PS51384">
    <property type="entry name" value="FAD_FR"/>
    <property type="match status" value="1"/>
</dbReference>
<dbReference type="InterPro" id="IPR017927">
    <property type="entry name" value="FAD-bd_FR_type"/>
</dbReference>
<dbReference type="PANTHER" id="PTHR47354:SF1">
    <property type="entry name" value="CARNITINE MONOOXYGENASE REDUCTASE SUBUNIT"/>
    <property type="match status" value="1"/>
</dbReference>
<dbReference type="PRINTS" id="PR00409">
    <property type="entry name" value="PHDIOXRDTASE"/>
</dbReference>
<keyword evidence="6" id="KW-0411">Iron-sulfur</keyword>
<evidence type="ECO:0000256" key="1">
    <source>
        <dbReference type="ARBA" id="ARBA00022630"/>
    </source>
</evidence>
<keyword evidence="2" id="KW-0001">2Fe-2S</keyword>
<evidence type="ECO:0000256" key="6">
    <source>
        <dbReference type="ARBA" id="ARBA00023014"/>
    </source>
</evidence>
<feature type="domain" description="FAD-binding FR-type" evidence="9">
    <location>
        <begin position="9"/>
        <end position="111"/>
    </location>
</feature>
<gene>
    <name evidence="10" type="ORF">AWB80_07010</name>
</gene>
<dbReference type="Gene3D" id="3.40.50.80">
    <property type="entry name" value="Nucleotide-binding domain of ferredoxin-NADP reductase (FNR) module"/>
    <property type="match status" value="1"/>
</dbReference>
<dbReference type="CDD" id="cd06185">
    <property type="entry name" value="PDR_like"/>
    <property type="match status" value="1"/>
</dbReference>
<dbReference type="RefSeq" id="WP_061179310.1">
    <property type="nucleotide sequence ID" value="NZ_FCOE02000041.1"/>
</dbReference>
<proteinExistence type="predicted"/>
<dbReference type="PROSITE" id="PS51085">
    <property type="entry name" value="2FE2S_FER_2"/>
    <property type="match status" value="1"/>
</dbReference>
<dbReference type="SUPFAM" id="SSF54292">
    <property type="entry name" value="2Fe-2S ferredoxin-like"/>
    <property type="match status" value="1"/>
</dbReference>
<reference evidence="10" key="1">
    <citation type="submission" date="2016-01" db="EMBL/GenBank/DDBJ databases">
        <authorList>
            <person name="Peeters C."/>
        </authorList>
    </citation>
    <scope>NUCLEOTIDE SEQUENCE [LARGE SCALE GENOMIC DNA]</scope>
    <source>
        <strain evidence="10">LMG 29323</strain>
    </source>
</reference>
<evidence type="ECO:0000259" key="9">
    <source>
        <dbReference type="PROSITE" id="PS51384"/>
    </source>
</evidence>
<protein>
    <submittedName>
        <fullName evidence="10">Ferredoxin</fullName>
    </submittedName>
</protein>
<dbReference type="AlphaFoldDB" id="A0A158DJC6"/>
<dbReference type="InterPro" id="IPR006058">
    <property type="entry name" value="2Fe2S_fd_BS"/>
</dbReference>
<feature type="domain" description="2Fe-2S ferredoxin-type" evidence="8">
    <location>
        <begin position="241"/>
        <end position="324"/>
    </location>
</feature>
<dbReference type="CDD" id="cd00207">
    <property type="entry name" value="fer2"/>
    <property type="match status" value="1"/>
</dbReference>
<comment type="caution">
    <text evidence="10">The sequence shown here is derived from an EMBL/GenBank/DDBJ whole genome shotgun (WGS) entry which is preliminary data.</text>
</comment>
<keyword evidence="1" id="KW-0285">Flavoprotein</keyword>
<dbReference type="Pfam" id="PF00111">
    <property type="entry name" value="Fer2"/>
    <property type="match status" value="1"/>
</dbReference>
<evidence type="ECO:0000313" key="11">
    <source>
        <dbReference type="Proteomes" id="UP000054911"/>
    </source>
</evidence>
<dbReference type="Pfam" id="PF00175">
    <property type="entry name" value="NAD_binding_1"/>
    <property type="match status" value="1"/>
</dbReference>
<dbReference type="InterPro" id="IPR012675">
    <property type="entry name" value="Beta-grasp_dom_sf"/>
</dbReference>
<dbReference type="OrthoDB" id="544091at2"/>
<keyword evidence="7" id="KW-1133">Transmembrane helix</keyword>
<feature type="transmembrane region" description="Helical" evidence="7">
    <location>
        <begin position="117"/>
        <end position="136"/>
    </location>
</feature>
<sequence length="324" mass="35738">MNESASNEMSFRTLVVSKKDQVAEGIFRFELRDDAGGELPPFTAGAHLTVRAPNGANRNYSLCNDPAETDRYVIAVKRDAAGRGGSISMADDVAEGDRIDVSEPRNEFMLNERARSFVFVAGGIGITPILSMMRYLKTIDGPRFKLFYVSRGPETTAFIDELSSSEWKPHVVIHHDHGDLAQAFDFWPVFEKAASGAHVYCCGPRALMDGVRDMTGHWPTGSVHFESFGVDQTRVADNTPFSVKLERSGHCFQIPKDRSILEILRDNGIRAPSSCESGTCGSCRTTLCAGEADHRDMVLGDDEKHDQIMICVSRAKSEELVLDL</sequence>
<dbReference type="InterPro" id="IPR001433">
    <property type="entry name" value="OxRdtase_FAD/NAD-bd"/>
</dbReference>
<dbReference type="Proteomes" id="UP000054911">
    <property type="component" value="Unassembled WGS sequence"/>
</dbReference>
<dbReference type="PANTHER" id="PTHR47354">
    <property type="entry name" value="NADH OXIDOREDUCTASE HCR"/>
    <property type="match status" value="1"/>
</dbReference>
<keyword evidence="11" id="KW-1185">Reference proteome</keyword>
<dbReference type="InterPro" id="IPR017938">
    <property type="entry name" value="Riboflavin_synthase-like_b-brl"/>
</dbReference>
<dbReference type="InterPro" id="IPR039261">
    <property type="entry name" value="FNR_nucleotide-bd"/>
</dbReference>
<dbReference type="InterPro" id="IPR050415">
    <property type="entry name" value="MRET"/>
</dbReference>
<dbReference type="Gene3D" id="3.10.20.30">
    <property type="match status" value="1"/>
</dbReference>
<keyword evidence="5" id="KW-0408">Iron</keyword>
<dbReference type="PROSITE" id="PS00197">
    <property type="entry name" value="2FE2S_FER_1"/>
    <property type="match status" value="1"/>
</dbReference>
<evidence type="ECO:0000256" key="5">
    <source>
        <dbReference type="ARBA" id="ARBA00023004"/>
    </source>
</evidence>
<dbReference type="GO" id="GO:0046872">
    <property type="term" value="F:metal ion binding"/>
    <property type="evidence" value="ECO:0007669"/>
    <property type="project" value="UniProtKB-KW"/>
</dbReference>
<name>A0A158DJC6_9BURK</name>
<evidence type="ECO:0000256" key="7">
    <source>
        <dbReference type="SAM" id="Phobius"/>
    </source>
</evidence>
<dbReference type="EMBL" id="FCOE02000041">
    <property type="protein sequence ID" value="SAK94749.1"/>
    <property type="molecule type" value="Genomic_DNA"/>
</dbReference>
<evidence type="ECO:0000256" key="4">
    <source>
        <dbReference type="ARBA" id="ARBA00023002"/>
    </source>
</evidence>
<dbReference type="GO" id="GO:0051537">
    <property type="term" value="F:2 iron, 2 sulfur cluster binding"/>
    <property type="evidence" value="ECO:0007669"/>
    <property type="project" value="UniProtKB-KW"/>
</dbReference>
<organism evidence="10 11">
    <name type="scientific">Caballeronia pedi</name>
    <dbReference type="NCBI Taxonomy" id="1777141"/>
    <lineage>
        <taxon>Bacteria</taxon>
        <taxon>Pseudomonadati</taxon>
        <taxon>Pseudomonadota</taxon>
        <taxon>Betaproteobacteria</taxon>
        <taxon>Burkholderiales</taxon>
        <taxon>Burkholderiaceae</taxon>
        <taxon>Caballeronia</taxon>
    </lineage>
</organism>
<dbReference type="GO" id="GO:0016491">
    <property type="term" value="F:oxidoreductase activity"/>
    <property type="evidence" value="ECO:0007669"/>
    <property type="project" value="UniProtKB-KW"/>
</dbReference>
<dbReference type="SUPFAM" id="SSF63380">
    <property type="entry name" value="Riboflavin synthase domain-like"/>
    <property type="match status" value="1"/>
</dbReference>
<evidence type="ECO:0000256" key="2">
    <source>
        <dbReference type="ARBA" id="ARBA00022714"/>
    </source>
</evidence>
<dbReference type="SUPFAM" id="SSF52343">
    <property type="entry name" value="Ferredoxin reductase-like, C-terminal NADP-linked domain"/>
    <property type="match status" value="1"/>
</dbReference>
<evidence type="ECO:0000313" key="10">
    <source>
        <dbReference type="EMBL" id="SAK94749.1"/>
    </source>
</evidence>
<keyword evidence="3" id="KW-0479">Metal-binding</keyword>
<keyword evidence="7" id="KW-0472">Membrane</keyword>
<dbReference type="STRING" id="1777141.AWB80_07010"/>
<keyword evidence="7" id="KW-0812">Transmembrane</keyword>
<dbReference type="InterPro" id="IPR001041">
    <property type="entry name" value="2Fe-2S_ferredoxin-type"/>
</dbReference>